<evidence type="ECO:0000256" key="2">
    <source>
        <dbReference type="ARBA" id="ARBA00023136"/>
    </source>
</evidence>
<accession>A0A7C5PZE0</accession>
<protein>
    <recommendedName>
        <fullName evidence="5">Secretin/TonB short N-terminal domain-containing protein</fullName>
    </recommendedName>
</protein>
<evidence type="ECO:0000256" key="1">
    <source>
        <dbReference type="ARBA" id="ARBA00022448"/>
    </source>
</evidence>
<evidence type="ECO:0000259" key="5">
    <source>
        <dbReference type="SMART" id="SM00965"/>
    </source>
</evidence>
<dbReference type="GO" id="GO:0015627">
    <property type="term" value="C:type II protein secretion system complex"/>
    <property type="evidence" value="ECO:0007669"/>
    <property type="project" value="TreeGrafter"/>
</dbReference>
<keyword evidence="3" id="KW-0998">Cell outer membrane</keyword>
<dbReference type="InterPro" id="IPR001775">
    <property type="entry name" value="GspD/PilQ"/>
</dbReference>
<dbReference type="PROSITE" id="PS51257">
    <property type="entry name" value="PROKAR_LIPOPROTEIN"/>
    <property type="match status" value="1"/>
</dbReference>
<keyword evidence="2" id="KW-0472">Membrane</keyword>
<evidence type="ECO:0000313" key="6">
    <source>
        <dbReference type="EMBL" id="HHJ63996.1"/>
    </source>
</evidence>
<evidence type="ECO:0000256" key="4">
    <source>
        <dbReference type="RuleBase" id="RU004003"/>
    </source>
</evidence>
<keyword evidence="1" id="KW-0813">Transport</keyword>
<comment type="similarity">
    <text evidence="4">Belongs to the bacterial secretin family.</text>
</comment>
<dbReference type="InterPro" id="IPR011662">
    <property type="entry name" value="Secretin/TonB_short_N"/>
</dbReference>
<dbReference type="GO" id="GO:0019867">
    <property type="term" value="C:outer membrane"/>
    <property type="evidence" value="ECO:0007669"/>
    <property type="project" value="InterPro"/>
</dbReference>
<organism evidence="6">
    <name type="scientific">Aquifex aeolicus</name>
    <dbReference type="NCBI Taxonomy" id="63363"/>
    <lineage>
        <taxon>Bacteria</taxon>
        <taxon>Pseudomonadati</taxon>
        <taxon>Aquificota</taxon>
        <taxon>Aquificia</taxon>
        <taxon>Aquificales</taxon>
        <taxon>Aquificaceae</taxon>
        <taxon>Aquifex</taxon>
    </lineage>
</organism>
<proteinExistence type="inferred from homology"/>
<dbReference type="PANTHER" id="PTHR30332:SF17">
    <property type="entry name" value="TYPE IV PILIATION SYSTEM PROTEIN DR_0774-RELATED"/>
    <property type="match status" value="1"/>
</dbReference>
<dbReference type="Gene3D" id="3.30.1370.130">
    <property type="match status" value="1"/>
</dbReference>
<evidence type="ECO:0000256" key="3">
    <source>
        <dbReference type="ARBA" id="ARBA00023237"/>
    </source>
</evidence>
<dbReference type="PRINTS" id="PR00811">
    <property type="entry name" value="BCTERIALGSPD"/>
</dbReference>
<sequence>MAHLGRVIPLLVLLLISCAQKVEEREQTAAAVEKKMEESIAEARAYTPPLPPPPPPVPPPTYREIDPFENRSFTMSAVSAPLRKVLYAIADGAGLNLIIAPEVDPEQKVTATFDRVPMRVALDILMDMTGLYYEVRGNVLYVREIVSRTFRLPYVHAVTEYTSSLGGDVLGGALAVGLGATGTTATGTTTTGTGAAGYGSGSTGLRGNFTLDYRSPQGINDFYTQIEENLKGLLSDRGSYVLNRFTGTLVVTDRRRNVERIAEFLERLKREISKQVLIEAKIVEIALSDRFQYGVDWSSFFRDVFGTGANVTLSQTLSVPTGGFASLNVVSSDFTTLINALATYGKIYTLSNPRIMVSNGQTALIATGIVTPFFERQAVTLTGTTTTQIQENIVKTNVLEGVLLGVTPYVDEAGNILLNIVPVSTRLEGTKKLERNGEVLAEAPILNVKETGTVVRVRNNELVVIGGLIGDVKGVEERKVPGLGDIPVLGYLFKSKRVFTEKRELIIFLRPRLVERTGL</sequence>
<name>A0A7C5PZE0_AQUAO</name>
<dbReference type="InterPro" id="IPR004846">
    <property type="entry name" value="T2SS/T3SS_dom"/>
</dbReference>
<dbReference type="Proteomes" id="UP000885792">
    <property type="component" value="Unassembled WGS sequence"/>
</dbReference>
<dbReference type="InterPro" id="IPR050810">
    <property type="entry name" value="Bact_Secretion_Sys_Channel"/>
</dbReference>
<dbReference type="SMART" id="SM00965">
    <property type="entry name" value="STN"/>
    <property type="match status" value="1"/>
</dbReference>
<dbReference type="GO" id="GO:0009306">
    <property type="term" value="P:protein secretion"/>
    <property type="evidence" value="ECO:0007669"/>
    <property type="project" value="InterPro"/>
</dbReference>
<dbReference type="PANTHER" id="PTHR30332">
    <property type="entry name" value="PROBABLE GENERAL SECRETION PATHWAY PROTEIN D"/>
    <property type="match status" value="1"/>
</dbReference>
<dbReference type="AlphaFoldDB" id="A0A7C5PZE0"/>
<gene>
    <name evidence="6" type="ORF">ENJ61_03725</name>
</gene>
<reference evidence="6" key="1">
    <citation type="journal article" date="2020" name="mSystems">
        <title>Genome- and Community-Level Interaction Insights into Carbon Utilization and Element Cycling Functions of Hydrothermarchaeota in Hydrothermal Sediment.</title>
        <authorList>
            <person name="Zhou Z."/>
            <person name="Liu Y."/>
            <person name="Xu W."/>
            <person name="Pan J."/>
            <person name="Luo Z.H."/>
            <person name="Li M."/>
        </authorList>
    </citation>
    <scope>NUCLEOTIDE SEQUENCE [LARGE SCALE GENOMIC DNA]</scope>
    <source>
        <strain evidence="6">HyVt-501</strain>
    </source>
</reference>
<dbReference type="Pfam" id="PF00263">
    <property type="entry name" value="Secretin"/>
    <property type="match status" value="1"/>
</dbReference>
<comment type="caution">
    <text evidence="6">The sequence shown here is derived from an EMBL/GenBank/DDBJ whole genome shotgun (WGS) entry which is preliminary data.</text>
</comment>
<dbReference type="EMBL" id="DRNB01000139">
    <property type="protein sequence ID" value="HHJ63996.1"/>
    <property type="molecule type" value="Genomic_DNA"/>
</dbReference>
<feature type="domain" description="Secretin/TonB short N-terminal" evidence="5">
    <location>
        <begin position="95"/>
        <end position="145"/>
    </location>
</feature>